<name>K1QDF8_MAGGI</name>
<proteinExistence type="predicted"/>
<organism evidence="2">
    <name type="scientific">Magallana gigas</name>
    <name type="common">Pacific oyster</name>
    <name type="synonym">Crassostrea gigas</name>
    <dbReference type="NCBI Taxonomy" id="29159"/>
    <lineage>
        <taxon>Eukaryota</taxon>
        <taxon>Metazoa</taxon>
        <taxon>Spiralia</taxon>
        <taxon>Lophotrochozoa</taxon>
        <taxon>Mollusca</taxon>
        <taxon>Bivalvia</taxon>
        <taxon>Autobranchia</taxon>
        <taxon>Pteriomorphia</taxon>
        <taxon>Ostreida</taxon>
        <taxon>Ostreoidea</taxon>
        <taxon>Ostreidae</taxon>
        <taxon>Magallana</taxon>
    </lineage>
</organism>
<feature type="region of interest" description="Disordered" evidence="1">
    <location>
        <begin position="1"/>
        <end position="56"/>
    </location>
</feature>
<feature type="compositionally biased region" description="Polar residues" evidence="1">
    <location>
        <begin position="1"/>
        <end position="11"/>
    </location>
</feature>
<dbReference type="HOGENOM" id="CLU_2348679_0_0_1"/>
<feature type="compositionally biased region" description="Basic and acidic residues" evidence="1">
    <location>
        <begin position="12"/>
        <end position="23"/>
    </location>
</feature>
<reference evidence="2" key="1">
    <citation type="journal article" date="2012" name="Nature">
        <title>The oyster genome reveals stress adaptation and complexity of shell formation.</title>
        <authorList>
            <person name="Zhang G."/>
            <person name="Fang X."/>
            <person name="Guo X."/>
            <person name="Li L."/>
            <person name="Luo R."/>
            <person name="Xu F."/>
            <person name="Yang P."/>
            <person name="Zhang L."/>
            <person name="Wang X."/>
            <person name="Qi H."/>
            <person name="Xiong Z."/>
            <person name="Que H."/>
            <person name="Xie Y."/>
            <person name="Holland P.W."/>
            <person name="Paps J."/>
            <person name="Zhu Y."/>
            <person name="Wu F."/>
            <person name="Chen Y."/>
            <person name="Wang J."/>
            <person name="Peng C."/>
            <person name="Meng J."/>
            <person name="Yang L."/>
            <person name="Liu J."/>
            <person name="Wen B."/>
            <person name="Zhang N."/>
            <person name="Huang Z."/>
            <person name="Zhu Q."/>
            <person name="Feng Y."/>
            <person name="Mount A."/>
            <person name="Hedgecock D."/>
            <person name="Xu Z."/>
            <person name="Liu Y."/>
            <person name="Domazet-Loso T."/>
            <person name="Du Y."/>
            <person name="Sun X."/>
            <person name="Zhang S."/>
            <person name="Liu B."/>
            <person name="Cheng P."/>
            <person name="Jiang X."/>
            <person name="Li J."/>
            <person name="Fan D."/>
            <person name="Wang W."/>
            <person name="Fu W."/>
            <person name="Wang T."/>
            <person name="Wang B."/>
            <person name="Zhang J."/>
            <person name="Peng Z."/>
            <person name="Li Y."/>
            <person name="Li N."/>
            <person name="Wang J."/>
            <person name="Chen M."/>
            <person name="He Y."/>
            <person name="Tan F."/>
            <person name="Song X."/>
            <person name="Zheng Q."/>
            <person name="Huang R."/>
            <person name="Yang H."/>
            <person name="Du X."/>
            <person name="Chen L."/>
            <person name="Yang M."/>
            <person name="Gaffney P.M."/>
            <person name="Wang S."/>
            <person name="Luo L."/>
            <person name="She Z."/>
            <person name="Ming Y."/>
            <person name="Huang W."/>
            <person name="Zhang S."/>
            <person name="Huang B."/>
            <person name="Zhang Y."/>
            <person name="Qu T."/>
            <person name="Ni P."/>
            <person name="Miao G."/>
            <person name="Wang J."/>
            <person name="Wang Q."/>
            <person name="Steinberg C.E."/>
            <person name="Wang H."/>
            <person name="Li N."/>
            <person name="Qian L."/>
            <person name="Zhang G."/>
            <person name="Li Y."/>
            <person name="Yang H."/>
            <person name="Liu X."/>
            <person name="Wang J."/>
            <person name="Yin Y."/>
            <person name="Wang J."/>
        </authorList>
    </citation>
    <scope>NUCLEOTIDE SEQUENCE [LARGE SCALE GENOMIC DNA]</scope>
    <source>
        <strain evidence="2">05x7-T-G4-1.051#20</strain>
    </source>
</reference>
<dbReference type="EMBL" id="JH817957">
    <property type="protein sequence ID" value="EKC29059.1"/>
    <property type="molecule type" value="Genomic_DNA"/>
</dbReference>
<feature type="region of interest" description="Disordered" evidence="1">
    <location>
        <begin position="73"/>
        <end position="97"/>
    </location>
</feature>
<evidence type="ECO:0000313" key="2">
    <source>
        <dbReference type="EMBL" id="EKC29059.1"/>
    </source>
</evidence>
<feature type="compositionally biased region" description="Polar residues" evidence="1">
    <location>
        <begin position="28"/>
        <end position="50"/>
    </location>
</feature>
<gene>
    <name evidence="2" type="ORF">CGI_10002682</name>
</gene>
<evidence type="ECO:0000256" key="1">
    <source>
        <dbReference type="SAM" id="MobiDB-lite"/>
    </source>
</evidence>
<sequence length="97" mass="10491">MPIQNFLTTSSDEVKTWQDRGSEVPDQIRQTTDAHVQSTGGETVGTQSAPSDGGKILVHTSDTQLRQLAEAISADLDRGATPSSSTEPDLTFDKKFR</sequence>
<dbReference type="AlphaFoldDB" id="K1QDF8"/>
<protein>
    <submittedName>
        <fullName evidence="2">Uncharacterized protein</fullName>
    </submittedName>
</protein>
<dbReference type="InParanoid" id="K1QDF8"/>
<accession>K1QDF8</accession>